<evidence type="ECO:0000313" key="3">
    <source>
        <dbReference type="Proteomes" id="UP001550044"/>
    </source>
</evidence>
<organism evidence="2 3">
    <name type="scientific">Streptomyces sp. 900116325</name>
    <dbReference type="NCBI Taxonomy" id="3154295"/>
    <lineage>
        <taxon>Bacteria</taxon>
        <taxon>Bacillati</taxon>
        <taxon>Actinomycetota</taxon>
        <taxon>Actinomycetes</taxon>
        <taxon>Kitasatosporales</taxon>
        <taxon>Streptomycetaceae</taxon>
        <taxon>Streptomyces</taxon>
    </lineage>
</organism>
<keyword evidence="1" id="KW-0472">Membrane</keyword>
<evidence type="ECO:0008006" key="4">
    <source>
        <dbReference type="Google" id="ProtNLM"/>
    </source>
</evidence>
<feature type="transmembrane region" description="Helical" evidence="1">
    <location>
        <begin position="40"/>
        <end position="59"/>
    </location>
</feature>
<dbReference type="Proteomes" id="UP001550044">
    <property type="component" value="Unassembled WGS sequence"/>
</dbReference>
<keyword evidence="1" id="KW-1133">Transmembrane helix</keyword>
<gene>
    <name evidence="2" type="ORF">ABZV61_29020</name>
</gene>
<name>A0ABV2UFW4_9ACTN</name>
<accession>A0ABV2UFW4</accession>
<protein>
    <recommendedName>
        <fullName evidence="4">DUF3185 family protein</fullName>
    </recommendedName>
</protein>
<evidence type="ECO:0000256" key="1">
    <source>
        <dbReference type="SAM" id="Phobius"/>
    </source>
</evidence>
<proteinExistence type="predicted"/>
<dbReference type="EMBL" id="JBEXIP010000029">
    <property type="protein sequence ID" value="MET8436749.1"/>
    <property type="molecule type" value="Genomic_DNA"/>
</dbReference>
<keyword evidence="3" id="KW-1185">Reference proteome</keyword>
<keyword evidence="1" id="KW-0812">Transmembrane</keyword>
<evidence type="ECO:0000313" key="2">
    <source>
        <dbReference type="EMBL" id="MET8436749.1"/>
    </source>
</evidence>
<sequence length="67" mass="7290">MKKWVRPLVGAILLLIGVMWSLQGSGVVDNSEVMSGESQWLFIGLVVAIVGVTLLVGGIRKLRADRR</sequence>
<dbReference type="RefSeq" id="WP_356504203.1">
    <property type="nucleotide sequence ID" value="NZ_JBEXIP010000029.1"/>
</dbReference>
<reference evidence="2 3" key="1">
    <citation type="submission" date="2024-06" db="EMBL/GenBank/DDBJ databases">
        <title>The Natural Products Discovery Center: Release of the First 8490 Sequenced Strains for Exploring Actinobacteria Biosynthetic Diversity.</title>
        <authorList>
            <person name="Kalkreuter E."/>
            <person name="Kautsar S.A."/>
            <person name="Yang D."/>
            <person name="Bader C.D."/>
            <person name="Teijaro C.N."/>
            <person name="Fluegel L."/>
            <person name="Davis C.M."/>
            <person name="Simpson J.R."/>
            <person name="Lauterbach L."/>
            <person name="Steele A.D."/>
            <person name="Gui C."/>
            <person name="Meng S."/>
            <person name="Li G."/>
            <person name="Viehrig K."/>
            <person name="Ye F."/>
            <person name="Su P."/>
            <person name="Kiefer A.F."/>
            <person name="Nichols A."/>
            <person name="Cepeda A.J."/>
            <person name="Yan W."/>
            <person name="Fan B."/>
            <person name="Jiang Y."/>
            <person name="Adhikari A."/>
            <person name="Zheng C.-J."/>
            <person name="Schuster L."/>
            <person name="Cowan T.M."/>
            <person name="Smanski M.J."/>
            <person name="Chevrette M.G."/>
            <person name="De Carvalho L.P.S."/>
            <person name="Shen B."/>
        </authorList>
    </citation>
    <scope>NUCLEOTIDE SEQUENCE [LARGE SCALE GENOMIC DNA]</scope>
    <source>
        <strain evidence="2 3">NPDC005137</strain>
    </source>
</reference>
<comment type="caution">
    <text evidence="2">The sequence shown here is derived from an EMBL/GenBank/DDBJ whole genome shotgun (WGS) entry which is preliminary data.</text>
</comment>